<sequence length="40" mass="4911">MSYWRISLRCFDLWRWISPSQPGFDSHLLLIVMLRGRLYP</sequence>
<organism evidence="1">
    <name type="scientific">Arundo donax</name>
    <name type="common">Giant reed</name>
    <name type="synonym">Donax arundinaceus</name>
    <dbReference type="NCBI Taxonomy" id="35708"/>
    <lineage>
        <taxon>Eukaryota</taxon>
        <taxon>Viridiplantae</taxon>
        <taxon>Streptophyta</taxon>
        <taxon>Embryophyta</taxon>
        <taxon>Tracheophyta</taxon>
        <taxon>Spermatophyta</taxon>
        <taxon>Magnoliopsida</taxon>
        <taxon>Liliopsida</taxon>
        <taxon>Poales</taxon>
        <taxon>Poaceae</taxon>
        <taxon>PACMAD clade</taxon>
        <taxon>Arundinoideae</taxon>
        <taxon>Arundineae</taxon>
        <taxon>Arundo</taxon>
    </lineage>
</organism>
<accession>A0A0A9ALN5</accession>
<reference evidence="1" key="1">
    <citation type="submission" date="2014-09" db="EMBL/GenBank/DDBJ databases">
        <authorList>
            <person name="Magalhaes I.L.F."/>
            <person name="Oliveira U."/>
            <person name="Santos F.R."/>
            <person name="Vidigal T.H.D.A."/>
            <person name="Brescovit A.D."/>
            <person name="Santos A.J."/>
        </authorList>
    </citation>
    <scope>NUCLEOTIDE SEQUENCE</scope>
    <source>
        <tissue evidence="1">Shoot tissue taken approximately 20 cm above the soil surface</tissue>
    </source>
</reference>
<evidence type="ECO:0000313" key="1">
    <source>
        <dbReference type="EMBL" id="JAD49860.1"/>
    </source>
</evidence>
<name>A0A0A9ALN5_ARUDO</name>
<protein>
    <submittedName>
        <fullName evidence="1">Uncharacterized protein</fullName>
    </submittedName>
</protein>
<proteinExistence type="predicted"/>
<dbReference type="AlphaFoldDB" id="A0A0A9ALN5"/>
<reference evidence="1" key="2">
    <citation type="journal article" date="2015" name="Data Brief">
        <title>Shoot transcriptome of the giant reed, Arundo donax.</title>
        <authorList>
            <person name="Barrero R.A."/>
            <person name="Guerrero F.D."/>
            <person name="Moolhuijzen P."/>
            <person name="Goolsby J.A."/>
            <person name="Tidwell J."/>
            <person name="Bellgard S.E."/>
            <person name="Bellgard M.I."/>
        </authorList>
    </citation>
    <scope>NUCLEOTIDE SEQUENCE</scope>
    <source>
        <tissue evidence="1">Shoot tissue taken approximately 20 cm above the soil surface</tissue>
    </source>
</reference>
<dbReference type="EMBL" id="GBRH01248035">
    <property type="protein sequence ID" value="JAD49860.1"/>
    <property type="molecule type" value="Transcribed_RNA"/>
</dbReference>